<evidence type="ECO:0000313" key="2">
    <source>
        <dbReference type="Proteomes" id="UP001234989"/>
    </source>
</evidence>
<dbReference type="AlphaFoldDB" id="A0AAF0Q9S8"/>
<evidence type="ECO:0000313" key="1">
    <source>
        <dbReference type="EMBL" id="WMV19037.1"/>
    </source>
</evidence>
<dbReference type="EMBL" id="CP133614">
    <property type="protein sequence ID" value="WMV19037.1"/>
    <property type="molecule type" value="Genomic_DNA"/>
</dbReference>
<evidence type="ECO:0008006" key="3">
    <source>
        <dbReference type="Google" id="ProtNLM"/>
    </source>
</evidence>
<dbReference type="Proteomes" id="UP001234989">
    <property type="component" value="Chromosome 3"/>
</dbReference>
<reference evidence="1" key="1">
    <citation type="submission" date="2023-08" db="EMBL/GenBank/DDBJ databases">
        <title>A de novo genome assembly of Solanum verrucosum Schlechtendal, a Mexican diploid species geographically isolated from the other diploid A-genome species in potato relatives.</title>
        <authorList>
            <person name="Hosaka K."/>
        </authorList>
    </citation>
    <scope>NUCLEOTIDE SEQUENCE</scope>
    <source>
        <tissue evidence="1">Young leaves</tissue>
    </source>
</reference>
<name>A0AAF0Q9S8_SOLVR</name>
<dbReference type="PANTHER" id="PTHR46148:SF56">
    <property type="entry name" value="RETROTRANSPOSON PROTEIN"/>
    <property type="match status" value="1"/>
</dbReference>
<proteinExistence type="predicted"/>
<sequence>MCSPITRVFSITQRRLLELLKDYDMSILYHPGKDNVVVDALSRKSKRISNVAYELELPSELAVIYPVFHAFILNKCMGDHVLIVPTKNIGSKDCLSYEEIPVQILDHQVCKLSTTEVASVKILWRNQFVEEVT</sequence>
<protein>
    <recommendedName>
        <fullName evidence="3">Integrase</fullName>
    </recommendedName>
</protein>
<accession>A0AAF0Q9S8</accession>
<keyword evidence="2" id="KW-1185">Reference proteome</keyword>
<gene>
    <name evidence="1" type="ORF">MTR67_012422</name>
</gene>
<organism evidence="1 2">
    <name type="scientific">Solanum verrucosum</name>
    <dbReference type="NCBI Taxonomy" id="315347"/>
    <lineage>
        <taxon>Eukaryota</taxon>
        <taxon>Viridiplantae</taxon>
        <taxon>Streptophyta</taxon>
        <taxon>Embryophyta</taxon>
        <taxon>Tracheophyta</taxon>
        <taxon>Spermatophyta</taxon>
        <taxon>Magnoliopsida</taxon>
        <taxon>eudicotyledons</taxon>
        <taxon>Gunneridae</taxon>
        <taxon>Pentapetalae</taxon>
        <taxon>asterids</taxon>
        <taxon>lamiids</taxon>
        <taxon>Solanales</taxon>
        <taxon>Solanaceae</taxon>
        <taxon>Solanoideae</taxon>
        <taxon>Solaneae</taxon>
        <taxon>Solanum</taxon>
    </lineage>
</organism>
<dbReference type="PANTHER" id="PTHR46148">
    <property type="entry name" value="CHROMO DOMAIN-CONTAINING PROTEIN"/>
    <property type="match status" value="1"/>
</dbReference>